<proteinExistence type="predicted"/>
<accession>A0ABU8I7P0</accession>
<evidence type="ECO:0000313" key="1">
    <source>
        <dbReference type="EMBL" id="MEI5985735.1"/>
    </source>
</evidence>
<dbReference type="PROSITE" id="PS51257">
    <property type="entry name" value="PROKAR_LIPOPROTEIN"/>
    <property type="match status" value="1"/>
</dbReference>
<dbReference type="EMBL" id="JAYLLN010000032">
    <property type="protein sequence ID" value="MEI5985735.1"/>
    <property type="molecule type" value="Genomic_DNA"/>
</dbReference>
<name>A0ABU8I7P0_9SPHI</name>
<gene>
    <name evidence="1" type="ORF">VJ786_12575</name>
</gene>
<dbReference type="RefSeq" id="WP_099366560.1">
    <property type="nucleotide sequence ID" value="NZ_JAYLLN010000032.1"/>
</dbReference>
<evidence type="ECO:0000313" key="2">
    <source>
        <dbReference type="Proteomes" id="UP001363035"/>
    </source>
</evidence>
<evidence type="ECO:0008006" key="3">
    <source>
        <dbReference type="Google" id="ProtNLM"/>
    </source>
</evidence>
<comment type="caution">
    <text evidence="1">The sequence shown here is derived from an EMBL/GenBank/DDBJ whole genome shotgun (WGS) entry which is preliminary data.</text>
</comment>
<sequence length="278" mass="32968">MRKKMLWVQIGLVLGFLFVQACSKSVVDENILPVTQIKLNAIGNLSLKSITYQENEYKMERGRYLIPYEAGKDSIKIKLNFNNAKLSGWHQIPNHKREINQVYYVSDFADSTLTVSDKHPLDDFKTEKGYMYVKFFGQNTDLFPDKKPFHLAVYGIIEEKSRPWVHVEYTEKPLDTIFNISSKFPKEYFKVKHYEKYVAIKLKLLNNQKEELKIKGRNSQDLFRAYYFLEKTSRRHIYTIWLNPRKVTPFSKEDYNTYNNNKDGGFTVNNFFSVLERF</sequence>
<keyword evidence="2" id="KW-1185">Reference proteome</keyword>
<protein>
    <recommendedName>
        <fullName evidence="3">Lipoprotein</fullName>
    </recommendedName>
</protein>
<organism evidence="1 2">
    <name type="scientific">Sphingobacterium tenebrionis</name>
    <dbReference type="NCBI Taxonomy" id="3111775"/>
    <lineage>
        <taxon>Bacteria</taxon>
        <taxon>Pseudomonadati</taxon>
        <taxon>Bacteroidota</taxon>
        <taxon>Sphingobacteriia</taxon>
        <taxon>Sphingobacteriales</taxon>
        <taxon>Sphingobacteriaceae</taxon>
        <taxon>Sphingobacterium</taxon>
    </lineage>
</organism>
<dbReference type="Proteomes" id="UP001363035">
    <property type="component" value="Unassembled WGS sequence"/>
</dbReference>
<reference evidence="1 2" key="1">
    <citation type="submission" date="2024-01" db="EMBL/GenBank/DDBJ databases">
        <title>Sphingobacterium tenebrionis sp. nov., a novel endophyte isolated from tenebrio molitor intestines.</title>
        <authorList>
            <person name="Zhang C."/>
        </authorList>
    </citation>
    <scope>NUCLEOTIDE SEQUENCE [LARGE SCALE GENOMIC DNA]</scope>
    <source>
        <strain evidence="1 2">PU5-4</strain>
    </source>
</reference>